<evidence type="ECO:0008006" key="4">
    <source>
        <dbReference type="Google" id="ProtNLM"/>
    </source>
</evidence>
<dbReference type="AlphaFoldDB" id="A0A432VAP5"/>
<evidence type="ECO:0000313" key="2">
    <source>
        <dbReference type="EMBL" id="RUM99258.1"/>
    </source>
</evidence>
<evidence type="ECO:0000256" key="1">
    <source>
        <dbReference type="SAM" id="MobiDB-lite"/>
    </source>
</evidence>
<comment type="caution">
    <text evidence="2">The sequence shown here is derived from an EMBL/GenBank/DDBJ whole genome shotgun (WGS) entry which is preliminary data.</text>
</comment>
<dbReference type="EMBL" id="RKST01000002">
    <property type="protein sequence ID" value="RUM99258.1"/>
    <property type="molecule type" value="Genomic_DNA"/>
</dbReference>
<gene>
    <name evidence="2" type="ORF">EET67_03585</name>
</gene>
<dbReference type="Proteomes" id="UP000281647">
    <property type="component" value="Unassembled WGS sequence"/>
</dbReference>
<protein>
    <recommendedName>
        <fullName evidence="4">DUF2946 domain-containing protein</fullName>
    </recommendedName>
</protein>
<dbReference type="OrthoDB" id="8100248at2"/>
<reference evidence="2 3" key="1">
    <citation type="submission" date="2018-11" db="EMBL/GenBank/DDBJ databases">
        <title>Pseudaminobacter arsenicus sp. nov., an arsenic-resistant bacterium isolated from arsenic-rich aquifers.</title>
        <authorList>
            <person name="Mu Y."/>
        </authorList>
    </citation>
    <scope>NUCLEOTIDE SEQUENCE [LARGE SCALE GENOMIC DNA]</scope>
    <source>
        <strain evidence="2 3">CB3</strain>
    </source>
</reference>
<name>A0A432VAP5_9HYPH</name>
<proteinExistence type="predicted"/>
<sequence length="139" mass="14781">MRRSQRASGWFAVLRRDRLLFAVAATLVLLTHLFQPLAEARAAEAENAWVICTMFGMQTASPESKSVPPVGAPDGCSTCIGGPCAGFAVPLRLATAFEQAFPAPVANREAMPGLVETTIPPDRLNEPPPAIRAPPFVLA</sequence>
<feature type="region of interest" description="Disordered" evidence="1">
    <location>
        <begin position="118"/>
        <end position="139"/>
    </location>
</feature>
<evidence type="ECO:0000313" key="3">
    <source>
        <dbReference type="Proteomes" id="UP000281647"/>
    </source>
</evidence>
<accession>A0A432VAP5</accession>
<organism evidence="2 3">
    <name type="scientific">Borborobacter arsenicus</name>
    <dbReference type="NCBI Taxonomy" id="1851146"/>
    <lineage>
        <taxon>Bacteria</taxon>
        <taxon>Pseudomonadati</taxon>
        <taxon>Pseudomonadota</taxon>
        <taxon>Alphaproteobacteria</taxon>
        <taxon>Hyphomicrobiales</taxon>
        <taxon>Phyllobacteriaceae</taxon>
        <taxon>Borborobacter</taxon>
    </lineage>
</organism>
<keyword evidence="3" id="KW-1185">Reference proteome</keyword>